<protein>
    <submittedName>
        <fullName evidence="1">Uncharacterized protein</fullName>
    </submittedName>
</protein>
<sequence length="99" mass="11441">MIDPTKSFLFDQFKLPADLWKIVGSLKPTNCPMDMVPTRVPKSVFNTVGPTLLFFINCWDPAMKTTLKLRYTLFWNFQNKLHLTDFQQLRKGGVAADFP</sequence>
<evidence type="ECO:0000313" key="1">
    <source>
        <dbReference type="EMBL" id="MEQ2253093.1"/>
    </source>
</evidence>
<organism evidence="1 2">
    <name type="scientific">Ilyodon furcidens</name>
    <name type="common">goldbreast splitfin</name>
    <dbReference type="NCBI Taxonomy" id="33524"/>
    <lineage>
        <taxon>Eukaryota</taxon>
        <taxon>Metazoa</taxon>
        <taxon>Chordata</taxon>
        <taxon>Craniata</taxon>
        <taxon>Vertebrata</taxon>
        <taxon>Euteleostomi</taxon>
        <taxon>Actinopterygii</taxon>
        <taxon>Neopterygii</taxon>
        <taxon>Teleostei</taxon>
        <taxon>Neoteleostei</taxon>
        <taxon>Acanthomorphata</taxon>
        <taxon>Ovalentaria</taxon>
        <taxon>Atherinomorphae</taxon>
        <taxon>Cyprinodontiformes</taxon>
        <taxon>Goodeidae</taxon>
        <taxon>Ilyodon</taxon>
    </lineage>
</organism>
<accession>A0ABV0V9S9</accession>
<reference evidence="1 2" key="1">
    <citation type="submission" date="2021-06" db="EMBL/GenBank/DDBJ databases">
        <authorList>
            <person name="Palmer J.M."/>
        </authorList>
    </citation>
    <scope>NUCLEOTIDE SEQUENCE [LARGE SCALE GENOMIC DNA]</scope>
    <source>
        <strain evidence="2">if_2019</strain>
        <tissue evidence="1">Muscle</tissue>
    </source>
</reference>
<name>A0ABV0V9S9_9TELE</name>
<gene>
    <name evidence="1" type="ORF">ILYODFUR_028607</name>
</gene>
<proteinExistence type="predicted"/>
<comment type="caution">
    <text evidence="1">The sequence shown here is derived from an EMBL/GenBank/DDBJ whole genome shotgun (WGS) entry which is preliminary data.</text>
</comment>
<evidence type="ECO:0000313" key="2">
    <source>
        <dbReference type="Proteomes" id="UP001482620"/>
    </source>
</evidence>
<dbReference type="Proteomes" id="UP001482620">
    <property type="component" value="Unassembled WGS sequence"/>
</dbReference>
<dbReference type="EMBL" id="JAHRIQ010096618">
    <property type="protein sequence ID" value="MEQ2253093.1"/>
    <property type="molecule type" value="Genomic_DNA"/>
</dbReference>
<keyword evidence="2" id="KW-1185">Reference proteome</keyword>